<keyword evidence="3" id="KW-0963">Cytoplasm</keyword>
<keyword evidence="4" id="KW-0969">Cilium</keyword>
<keyword evidence="5" id="KW-0966">Cell projection</keyword>
<dbReference type="Proteomes" id="UP000318704">
    <property type="component" value="Chromosome"/>
</dbReference>
<name>A0A517VXT1_9PLAN</name>
<reference evidence="9 10" key="1">
    <citation type="submission" date="2019-03" db="EMBL/GenBank/DDBJ databases">
        <title>Deep-cultivation of Planctomycetes and their phenomic and genomic characterization uncovers novel biology.</title>
        <authorList>
            <person name="Wiegand S."/>
            <person name="Jogler M."/>
            <person name="Boedeker C."/>
            <person name="Pinto D."/>
            <person name="Vollmers J."/>
            <person name="Rivas-Marin E."/>
            <person name="Kohn T."/>
            <person name="Peeters S.H."/>
            <person name="Heuer A."/>
            <person name="Rast P."/>
            <person name="Oberbeckmann S."/>
            <person name="Bunk B."/>
            <person name="Jeske O."/>
            <person name="Meyerdierks A."/>
            <person name="Storesund J.E."/>
            <person name="Kallscheuer N."/>
            <person name="Luecker S."/>
            <person name="Lage O.M."/>
            <person name="Pohl T."/>
            <person name="Merkel B.J."/>
            <person name="Hornburger P."/>
            <person name="Mueller R.-W."/>
            <person name="Bruemmer F."/>
            <person name="Labrenz M."/>
            <person name="Spormann A.M."/>
            <person name="Op den Camp H."/>
            <person name="Overmann J."/>
            <person name="Amann R."/>
            <person name="Jetten M.S.M."/>
            <person name="Mascher T."/>
            <person name="Medema M.H."/>
            <person name="Devos D.P."/>
            <person name="Kaster A.-K."/>
            <person name="Ovreas L."/>
            <person name="Rohde M."/>
            <person name="Galperin M.Y."/>
            <person name="Jogler C."/>
        </authorList>
    </citation>
    <scope>NUCLEOTIDE SEQUENCE [LARGE SCALE GENOMIC DNA]</scope>
    <source>
        <strain evidence="9 10">V144</strain>
    </source>
</reference>
<dbReference type="GO" id="GO:0005737">
    <property type="term" value="C:cytoplasm"/>
    <property type="evidence" value="ECO:0007669"/>
    <property type="project" value="UniProtKB-SubCell"/>
</dbReference>
<dbReference type="SUPFAM" id="SSF50965">
    <property type="entry name" value="Galactose oxidase, central domain"/>
    <property type="match status" value="1"/>
</dbReference>
<proteinExistence type="predicted"/>
<evidence type="ECO:0000259" key="7">
    <source>
        <dbReference type="Pfam" id="PF22544"/>
    </source>
</evidence>
<feature type="domain" description="Golvesin/Xly CBD-like" evidence="8">
    <location>
        <begin position="7015"/>
        <end position="7157"/>
    </location>
</feature>
<organism evidence="9 10">
    <name type="scientific">Gimesia aquarii</name>
    <dbReference type="NCBI Taxonomy" id="2527964"/>
    <lineage>
        <taxon>Bacteria</taxon>
        <taxon>Pseudomonadati</taxon>
        <taxon>Planctomycetota</taxon>
        <taxon>Planctomycetia</taxon>
        <taxon>Planctomycetales</taxon>
        <taxon>Planctomycetaceae</taxon>
        <taxon>Gimesia</taxon>
    </lineage>
</organism>
<dbReference type="SUPFAM" id="SSF51126">
    <property type="entry name" value="Pectin lyase-like"/>
    <property type="match status" value="4"/>
</dbReference>
<dbReference type="RefSeq" id="WP_144986100.1">
    <property type="nucleotide sequence ID" value="NZ_CP037920.1"/>
</dbReference>
<evidence type="ECO:0000313" key="10">
    <source>
        <dbReference type="Proteomes" id="UP000318704"/>
    </source>
</evidence>
<evidence type="ECO:0000256" key="5">
    <source>
        <dbReference type="ARBA" id="ARBA00023273"/>
    </source>
</evidence>
<dbReference type="PANTHER" id="PTHR36220">
    <property type="entry name" value="UNNAMED PRODUCT"/>
    <property type="match status" value="1"/>
</dbReference>
<evidence type="ECO:0000256" key="1">
    <source>
        <dbReference type="ARBA" id="ARBA00004138"/>
    </source>
</evidence>
<dbReference type="SMART" id="SM00710">
    <property type="entry name" value="PbH1"/>
    <property type="match status" value="27"/>
</dbReference>
<accession>A0A517VXT1</accession>
<feature type="domain" description="Right handed beta helix" evidence="6">
    <location>
        <begin position="4696"/>
        <end position="4839"/>
    </location>
</feature>
<comment type="subcellular location">
    <subcellularLocation>
        <location evidence="1">Cell projection</location>
        <location evidence="1">Cilium</location>
    </subcellularLocation>
    <subcellularLocation>
        <location evidence="2">Cytoplasm</location>
    </subcellularLocation>
</comment>
<dbReference type="InterPro" id="IPR013783">
    <property type="entry name" value="Ig-like_fold"/>
</dbReference>
<evidence type="ECO:0000259" key="6">
    <source>
        <dbReference type="Pfam" id="PF13229"/>
    </source>
</evidence>
<dbReference type="Pfam" id="PF22544">
    <property type="entry name" value="HYDIN_VesB_CFA65-like_Ig"/>
    <property type="match status" value="1"/>
</dbReference>
<dbReference type="KEGG" id="gaw:V144x_32870"/>
<dbReference type="NCBIfam" id="NF012200">
    <property type="entry name" value="choice_anch_D"/>
    <property type="match status" value="4"/>
</dbReference>
<protein>
    <submittedName>
        <fullName evidence="9">Uncharacterized protein</fullName>
    </submittedName>
</protein>
<dbReference type="SMART" id="SM00191">
    <property type="entry name" value="Int_alpha"/>
    <property type="match status" value="5"/>
</dbReference>
<evidence type="ECO:0000259" key="8">
    <source>
        <dbReference type="Pfam" id="PF25275"/>
    </source>
</evidence>
<dbReference type="EMBL" id="CP037920">
    <property type="protein sequence ID" value="QDT97805.1"/>
    <property type="molecule type" value="Genomic_DNA"/>
</dbReference>
<feature type="domain" description="Right handed beta helix" evidence="6">
    <location>
        <begin position="3515"/>
        <end position="3627"/>
    </location>
</feature>
<evidence type="ECO:0000256" key="2">
    <source>
        <dbReference type="ARBA" id="ARBA00004496"/>
    </source>
</evidence>
<dbReference type="InterPro" id="IPR006626">
    <property type="entry name" value="PbH1"/>
</dbReference>
<evidence type="ECO:0000256" key="4">
    <source>
        <dbReference type="ARBA" id="ARBA00023069"/>
    </source>
</evidence>
<dbReference type="InterPro" id="IPR053879">
    <property type="entry name" value="HYDIN_VesB_CFA65-like_Ig"/>
</dbReference>
<dbReference type="InterPro" id="IPR039448">
    <property type="entry name" value="Beta_helix"/>
</dbReference>
<dbReference type="Pfam" id="PF13229">
    <property type="entry name" value="Beta_helix"/>
    <property type="match status" value="2"/>
</dbReference>
<sequence>MLLTNWLKKLSTHIKQRPAFRSRERRTIRRRWQAAVNNQISTTEVLEDRTLLTTFGLQSELLPDPAVTPGSFDNTGNSVAVDGDWMVVGAVFDNNANGAGAGAVYLYSRNDTGTPGIEGDDTWDFHSTILSPVPVDPLDPTNRSGPYNNLFGSSVDIDGDSIIISARLARDGDTYGSAYIYTRTDPSVTPANLTDDVWVHTKSLSRPLSLTGAPGTDDEGFGTHVSISGSTAIVTARFDDIGGDASGSVYVFDTDDSWSTVTVSALTASDAVVGANFGTSATINGNTILVGTPLDDTLAGNSGAVYIFERNDQTLLGDISDDTWDETVKLTSTNNGQFGQSVAIDGNIAVIGSWLESGGGAAYVYDGSAGWATPTLLTRLTASDAMSGDQFGISSSIDGDYIVIGARQADNDLGAVYIYDGSGGWASATEQKISDPAAQANNLFASSVDISGESIVVGAAKTIYNYGGAIGAVDSGVAYAFGATLPSIVYVDDNFSNPITGQDPDGPGGATEFGFDAFATIQEAINNVADGGTIHIATGTYSGNVNATTTGANKQVSLVPGNTAAQVIINGDLSLDFGDSVEFQIAGNVAGTSYDQLVVNGVVSINDAFLKLSDFYTPLEGDQFLLIQNDGTDPISGTFFLDGTLTRLSEGYEFTDFLGVTGQSAFLTYQGGDGNDVAIVVEDSTPQISLPANGTADQYTLRLVGENVILSDDTTSEVLYNAPLSALGGPLVIDGEPGQDDTLTVDLTGIDQTTPLQVIFNGGTSGNDALNFTGGSLTTMGYHFDNASDGRIRLNASMTDFLTYTGLEPITSSVNATNVTLNYSGASETVTITDAGSGQTTINSTAGEVLTFINPTGALLLDSGAGNDIINIDSLAANYSAELRIVGGADDDTLNVNSALSLANDKLLLLTAESINLNGGSITTNGFVWQSFHGDVTLGADTVINNIGGDAVFFDFTVDGNFALDVSSGGNIIFYDDVTVASLVANAGGLVGQVAGSINTGSADIEITAGTDVGLTNVTTTGEVHITALTGAILDNSAAETSNINANSAALRAETNIAGFADATLDIDVNTLSAISALGDINISNTGALEIGTVDSLSGISAVNGEVIVTTASPLTVNQNVTGESVVLTATDGALSGDNLIINADVTSTVSDITLNAGDDFTLSAVASLSANTTVNINVDPSTGDPDLSGSSVDVLGGISATGTTITGGDDADTFNITPSVNSSINVLGGDPAVSPGDTLTYLTPAGQTTTLTPSGADGGTISVTGGYQAVSFDEIENLTMDANANLIVNGTSGDDVLTITATNSNSGSYQLNGGPTVNFSSITDFTFNGLNGNDRLVINNPAGGLFDPFNGITFNGGTGGETTGDTLEILGGTATTVEHRFVNDSDGSVFYDGEGTATITYIGLEPVIDTVVAVDRIFSYSDTAETITVSDAGPAGQTLIDSTLGESVSFVSPTGSFTINSGGGNDIIEVNSLDATFNANITIDGQADNDRVDLAGGLDLGSGNSTIYAESVRVNGAVTTTGNVDIDTLISVVFAADGSISAGAGNIDLSGRVISLGQVVTTGDVSVTATLGAITDVNGTDNNITAHRAAIRAAQRIGESLDHLNTQVDTIAVSTQANGLYIWNDGDLTIGTVDGLVGATATGTFLNMRAYGAITVDAPVFAGFTQLHTIDSAAAGEDLNVNANVTSTLGVVSFYVGDNVNVASGVTVDSANTLNFYLDNDNADVGVGSTAELNGTFRSDPTFDIRVFGDDDNDVLQIDSNGGTVADGGTLDGFETDLFVNLAGGNDTLMLDDSGDTTGDTIAITNTGTGQGYVNGAGLVDFQFIGMESIALATSSAADDITVSPNLTTAFNIVGGDPAVSPGDTLTYLTPAGQTTTLTPSGADGGTISVTGGYQAVSFDEIENLTMDANANLIVNGTAGNDVLTITATNSNSGTYQLNSGPIVNFSNITDFAFNGLDGDDRLVINNSAGGLFDPLNGITFNGGTGGETTGDTLEILGGTATTVEHRFVNDSDGSVFYDGEGTATITYIGLEPVIDTVVAADRIFSFLGGNETITLSDDGDVGDGESTIDSTLGESVTFTNPTNSLTINSNIGGDTVEIHGLDTTFDADLTVNAGSDDSITTTTVDIGSGDVDFDTGTVNVNDAFTTSGSVNIDAGTSILFAAGGSIHADTSRIDLTAGTDVALGQVSTTGEVTVTATTGAITNANAATNNITADRVAFRSNGVIGLHADHLELQVNTLAALAVGEISIYNTGDLNIDIVDGLSGITTDDFIILYNYGSTVINQDISARYMSLRHLDTLTAGRDTTINANITSTGSVLGHITIQAGDNLTVSSGATLNAATSMTLVIATSAVDLSGSVANLNGTLIADTKITVIGNGTNDTVIIDGNGGAINDGGTTDGIQTPLFSFVGHSFSDQDTLIIDNSGDLTGDTIHVTSTTSGSGSVTGLGASEFAFEFLENLTLFTGTGADDITVAPNMTTAINITGGNPITSPGDTLTYLTPAGQTSTLTAIGLDGGTIAATGGYQDVVYDEIESSTLVGSVAVDGTAGDDVLTITATNSNSGSYQLNSGPIVNFSNVTDFVFNGLEGDDQLIINNPVSGLFDPANGITFNGGTGGETTGDTLEILGGTATTVEHRFVNDSDGSVFYDSEGTATITYTGLEPVIDTVVAVDRLFSYSDAAETITVSDAGPAGQTLIDSTLGESVSFVSPTGSFTINSGGGNDIIEVNSFDATFNANITIDGQADNDRVDLAGGLDLGSGNSTIYAESVRVNGAVTTTGNVDIDTLISVVFSADGSISAGAGNIDLSGRVISLGQVVTTGDVSVTATLGAITDVNGTDNNITAHRAAIRAAQRIGESLDHINTQVDLIAVTSQNDNLYIWNDGDFTIGTVDGLVGATAASGIANIRAYGAITVNSAISALVSQLHTIDSASAGEDIHVNADITSTSGVVSFYVGDNINVASGVTVDSANTLSFYLDNDNADVGVGSTAELNGTFRSDPTFDIRVFGDADNDVLQIDSNGGTVADGGTLDGFETDLFVNLAGGNDTLILDDSGDTTGDTIAITNAGTGQGYVNGAGLVDFRFIGMESISLATSSAADDITVSPNLTTAFNIVGGDPAVSPGDTLTYLTPAGQTTTLTPSGADGGTISVTGGYQAVSFDEIENLTMDANANLIVNGTSGDDVLTITATNSNSGSYQLNGGPTVNFASITDFTFNGLNGNDRLVINNSAGGLFDPLNGITFNGGTGGETTGDTLEILGGTATTVEHRFVNDSDGSVFYDGEGTATITYIGLEPVIDTVVAVDRIFSFSGANETITVSDAGIAGRTLIDSTFGESVSFLNPTGSFIINAGGGNDIINIDSLDANFTAPLTINGEGDNDTINVNSAISFDTGNNIEFNAETIEVANGVTITATGIALNATTVELDGDLISSNVSGSATTVSVLGATGGADIQDAIDVAGNGATINISAGIYSPASTITVSQSVTIQGPQAGVDPRPGSGSTRDHTDATTEAIIDGGGALSRIFLIDADNVTLDGLVITNGTGDLIRSSNGVSQAVVQYNIIHNSSGDEGVQLAQTSNSSIQYNYIFDTAGDGANFAESSNGNISFNELNNIRSVNGAIYVYDSEAITIEGNLLDLDHLNLNDGIKVIDDIGADTTTTYIINNVVIDSLQDGINVDRSNVVISGNDISGSTSENGVIYVSGTADNVQITNNSIHDNLASVTAGQTNYAIRIGKAVTNLPTNVVIRDNSIVNNEALIFFQQDSQTNLDANRNWWGTADYTVIAAGIVGVVDGLGQTNGQIDFSTILTSGTDTDGTAPGFQPDTSDLIVHALGGEPSTGNRIQNAIDQVDDGGTIEIQPGTYIGDITVGRGITLSGTPDIQGTITVTDGATLAPGFSPGIILSNGLNILGETFELNNINLGSFTQLDVGPGEDLRYVESVQGENILFWRGSAGELRRATYTWNGTNLVLGAITSPTGLTSGDHASILNLGGGVLEGYFHPGGPSATGQFHAISNDGGQTWINETLITYPFSTPGIGSDSGTTGGGGIIEINGERRIYAQNNFGDIVLWTAATGNSGPLTNIGALIDGSTGDFQNQSPSGDAIGLSSGQTLYLYVDGEGSESTLGAIGALIVDASGLVITSQIDNFISVSDAALTSAGLTSLDEMTIGAVQIVSNTITGVLMINGDSVSNGTNEDLFYAPITISTNTIPPGSLDIEINGTTPGTEHDQVDVTGTVMIGAGATLNLSGSHIPIFGDSFTIINNDGVDPVVGEFSGLPDDSAFVFNGVTLVIDYNGGDGNDVVLVQSIASLPEVFVNDDFTGPNGTIIVDADPNTVGNQAATIGINAFATIQEGVDAVAIGGTVHITDQTGDAGTYAENVTITKDITLRGTSGVDGDVTITPPGGDGITVSAAATSATIENLTVTGTTGVGILLLGLTGDVFLTNVTSTFNDIGVVASNVNNFTDIDGTYQSNNNGGILVEDITNNVTLTRTLLEDNNADGDPQGEGFTALANLNFNSIGGDLLVEGVIARDSDGTGSAADQLAAFIVGGVGGNATFQDSTGVVQSVLVEGHAFDGIILLGVAGDTNLTNVTSINNGTDPFGLSGPGGAGVAIAFSGSITDTNGNYSGNTNDGFTVFDITGDVRLNRTTLEDNNADDFGPGAGFSGGNIDGNFIAEGVTIRDTDGAGTAASQTDGVVINGISGNITFQDSTGVVQSVTIEGHDEFGVYVEAFTDPASVVTFTNGTYSNNAEDGIHIDFVDGSATFTNVTVENNGGDGLQLFEIFGNVDINGGSFSSNHENGIEIEDTFDVTLTNVTSGSNLHAGIEVTFVDSFSDTDGTYQANEDAGIHLFDILGNVDLTRTILEDNNADDGDFGDGFTAVPDFESVAIGGDLTINGLTARSTNPGITHQTAGVYVEGVDGSVVIDGSTDAITISGNEEEGISLIDVNGDVTLTDVSLTGNTLNSFVGGALVLNIDTTTGNTVDHVEINTLALGGEDHLQHTRGGTVQDIIETANIGTLDIDFDAGDDTVTVVPHSTTIIDLNGGDPTALPGDGLTYVTPVGETATLTPAGSDGGTIASTGGFADVVFDEFESLTLDGPVVVNGTGNDDVLTITATSANSGSFQIVTDGTPGPVFNFSDLTQFTFNGLVGDDTLRIINPGGSLFDPIDGIIFNGGTGGEDGAGDTLEILDGTATTVEYRFVNNSDGSVLYDGEGTATISYTGLEPITSTITNDNVILTYSGANDFIEVFDAGGGQTNVDSTFGESVTFINPTTTFRINSGDGNDSIQVHSLGTGFAADIFIDGQADSDSVGLVTGLDLGSGNTTVEADIVNLLGPVTTTGNVIIDAENSIGSATFGSISAGSGNIDLTAGNNIFLGQLSTTGNVTVTAVTGLISDANTGANNITAGSVALRAFTGIGTGDEIETAVDTLAAASPDGNIEISNTGALEIGTVDGLVGVSAGAGSVNVSAASPLTVAANVTGALPVTLTAGDSAGAGDDLTVNAGVTVESTGANVVLNAGDDFLLSLGGEVIANTTIEINVDPSGGDPDPVGATVDLLGNVDATQTTINGGDDADIFNILPTAGSPITVNGGDPILPGPGDVLNLDFSGLANAPFLTLGATPGSGSFGFIAPDLEQTVDFTSIENVNSGGVPFHLVLDMAASGFEDAAADTIDVQLDAAGTNLLIDVNASNIFSGAAADILSFTVIGSNDDETLNINESPGGLPLFQAAAPAIPGSNGSHLNNAADTLLEDQFNPTTYDADDITIHYDGGDGTDAINVNFATAHNAAYFSDNIDSLGSGNIVAATPLGTDIDLGLSFGAVEGVGINGAGGGLRVDASSTPLTTTVNIDDDGVAGDGVSQITANGGFTNMVFSGFQGLQVVSGTGAELIDLIALDSATTLTQIELDADDVFAADDTANDTIRVRTTPPGTVTDINILAGLGDDLIQMFSNLDSVNNIHAAITVDGEGGNDTLTVIDSGDGTGDTFEVTSTTVDGLSGTPGSTDVTFANIDDLNVTGTGGNDTINVNLTTQEDLNNVTINGFGGDDDFFLQNSTPAGVDTRLNGDAGEDNFIFLASNVLNGFIDGGGDLDLLDYSGYTPVVHVALSGLGTIDGFQGRENNGSILGTGVASLGFDNIDDVEGTAGVDTLQGPDLNNYWGITGNDEGFLIADRPNLMNGRPTTAGDAIATPPEQRIDFTMFENLIGGNQQDRFDVSDGAGLTGTLDGALGNDSLDYRDFTTGVTVDLFAGTATNIGGGLVAGTGGGDDDNSIENVFGGDGNDNITGDNDNNILGDGFGNDNLDGGGNGVGSENGGNDVFLMEPGAGGSQDVITDIHGNDTIDFRFASQGIIFDVDIINTPQDVFGGNTIELRQIQPQQPDTNPSFMENIVGSEFNDIIFIDPLSQDGNFPIDGPPVLRSADGRGGIDVLDFDAKGQEVIDTGFSLTADGVGTVQYLNFENVRPFEDTPAFIVDDGDLGFSLGGDWPFHPGGTAAITNGIGFGDDVHSVREESPIGNGPAQAFWEFYGLTPGDYRISVTWPVSTNPTVIGQAATDAPYTIFDGARTDIGTAAVDLGTIDLNQQLEPDDFTADGTVWENLGVFTINSRTLTVMLTNLANGRITADAIRIERVSAGPEIELRDITDAPVPPTIIMDGHQGGINFGATELLTDAVRTFEITNQGSAPLNISNIVVPAGFTTNLVNQAIAPGNTIQFTLTMDSNTFGDRSGIFSFTTDDVDEETFNILLQGSVSNVIIIDDGDTDFSATAGFVSFPDAVNNGAGGFEGDVSGAVPNQPGSTPQPGAETATWTFTGLADGNYRVSTTWSTTPTATNRVDDAPFTLNGGGPIDVDQTVAPSSFVDANGVQWFDLDVSFSVIGGTLTVELTNDANSFPRDHFTLSNGVIADAVRIEYLPEPDIQVTVDGDVVEDDTGVVDFGSTLPGIPIIKTFTVTNLSADPVDVTGLIEFPPGFSIDPTSPFGTDTTPVTLNGGSSVTFTIQFDGGTTGSTFGQISFTTGDEDENPYNFTVMGEARPMTVEITDAEFSTVGSWTGHTPGVVGDPEFLYAGDFFQGGTGANAATWTFDVEPGRYQVVANWYVNPNITTNGVGAASNAPYTIFDNGATVTTVAVDQRTSSDDFLDDGILWEFIGDPVQITSNTLSVQLSDNADGIVYADQIRIYRVVDPVIVVEVGSGLDTQEVADGGAVDFEETIVGAPVIRTFTITNFGERNMALGPINIPAGFSMVAPPGNTNLPPGASTTFSLQMNAATSGSFSGMVSFGVDSTDANPFNFMVSGSASASMIVDNGDLDYTNTGDPWETRTAQVAYIDYFQDDQDLLIGGDLPGVNTATWQFTNLGAGTYQVASHWFQHSNLAPNAQITISGIVGGPITVSLDQRFAPNDFSADGTNWEELGNFQVAAGGTLTVTMSDDGATGHLAADAMRLELIPVGLTAPEIEVRAGATNLTSGASSVDLGTSNFGSSLFQTFTITNTGTATLNLGAITPPAGFVVSTALGTTALAAGQSTTFELEFNGATSTSGALTIANDDADENPFSFTVSATAVNSLIIDDGDAGFTSGGDYFASGAVAYRGFDSQKMNIGQTGTASWNFTGLVAGTYQVSATWDGHPLRDTGVDYDVTSSGVGGGAIAINQRIDPNDFNAEGSNWEILGTVTIGAGGSITVTLNDTAVDGSILADAIRIERTGPLQATSSVANSGAPVLTQADLNSVRDAALSYWTATGISAAELERLQSISFVLADLPDTMLGGATSTTIMIDINAAGHGWFVDDTPFDHSEFTEDANGGLTANEESDAFGRMDLLTVVLHEFGHTLGYADLDADEAGHDLMSESLGESLRRLPVIEEAADTSDVDDFFSSIVDGDNPLLN</sequence>
<evidence type="ECO:0000313" key="9">
    <source>
        <dbReference type="EMBL" id="QDT97805.1"/>
    </source>
</evidence>
<dbReference type="Pfam" id="PF25275">
    <property type="entry name" value="Golvesin_C"/>
    <property type="match status" value="3"/>
</dbReference>
<dbReference type="InterPro" id="IPR013517">
    <property type="entry name" value="FG-GAP"/>
</dbReference>
<dbReference type="Pfam" id="PF14312">
    <property type="entry name" value="FG-GAP_2"/>
    <property type="match status" value="6"/>
</dbReference>
<gene>
    <name evidence="9" type="ORF">V144x_32870</name>
</gene>
<feature type="domain" description="Golvesin/Xly CBD-like" evidence="8">
    <location>
        <begin position="7278"/>
        <end position="7420"/>
    </location>
</feature>
<dbReference type="InterPro" id="IPR033803">
    <property type="entry name" value="CBD-like_Golvesin-Xly"/>
</dbReference>
<feature type="domain" description="Golvesin/Xly CBD-like" evidence="8">
    <location>
        <begin position="7562"/>
        <end position="7675"/>
    </location>
</feature>
<dbReference type="InterPro" id="IPR013519">
    <property type="entry name" value="Int_alpha_beta-p"/>
</dbReference>
<feature type="domain" description="HYDIN/VesB/CFA65-like Ig-like" evidence="7">
    <location>
        <begin position="6640"/>
        <end position="6727"/>
    </location>
</feature>
<dbReference type="InterPro" id="IPR011050">
    <property type="entry name" value="Pectin_lyase_fold/virulence"/>
</dbReference>
<dbReference type="PANTHER" id="PTHR36220:SF1">
    <property type="entry name" value="GAMMA TUBULIN COMPLEX COMPONENT C-TERMINAL DOMAIN-CONTAINING PROTEIN"/>
    <property type="match status" value="1"/>
</dbReference>
<evidence type="ECO:0000256" key="3">
    <source>
        <dbReference type="ARBA" id="ARBA00022490"/>
    </source>
</evidence>
<dbReference type="InterPro" id="IPR011043">
    <property type="entry name" value="Gal_Oxase/kelch_b-propeller"/>
</dbReference>
<dbReference type="Gene3D" id="2.60.40.10">
    <property type="entry name" value="Immunoglobulins"/>
    <property type="match status" value="4"/>
</dbReference>